<name>A0A0D0FWP6_9SPHI</name>
<keyword evidence="1" id="KW-0436">Ligase</keyword>
<accession>A0A0D0FWP6</accession>
<keyword evidence="1" id="KW-0030">Aminoacyl-tRNA synthetase</keyword>
<evidence type="ECO:0000313" key="1">
    <source>
        <dbReference type="EMBL" id="KIO76894.1"/>
    </source>
</evidence>
<sequence length="38" mass="4230">MSKEVLEISILVDEKFDVSFNLSEGLFGLILKVFGVRG</sequence>
<dbReference type="STRING" id="1503925.TH53_12400"/>
<proteinExistence type="predicted"/>
<protein>
    <submittedName>
        <fullName evidence="1">Phenylalanyl-tRNA synthetase subunit alpha</fullName>
    </submittedName>
</protein>
<comment type="caution">
    <text evidence="1">The sequence shown here is derived from an EMBL/GenBank/DDBJ whole genome shotgun (WGS) entry which is preliminary data.</text>
</comment>
<dbReference type="AlphaFoldDB" id="A0A0D0FWP6"/>
<dbReference type="GO" id="GO:0004812">
    <property type="term" value="F:aminoacyl-tRNA ligase activity"/>
    <property type="evidence" value="ECO:0007669"/>
    <property type="project" value="UniProtKB-KW"/>
</dbReference>
<organism evidence="1 2">
    <name type="scientific">Pedobacter lusitanus</name>
    <dbReference type="NCBI Taxonomy" id="1503925"/>
    <lineage>
        <taxon>Bacteria</taxon>
        <taxon>Pseudomonadati</taxon>
        <taxon>Bacteroidota</taxon>
        <taxon>Sphingobacteriia</taxon>
        <taxon>Sphingobacteriales</taxon>
        <taxon>Sphingobacteriaceae</taxon>
        <taxon>Pedobacter</taxon>
    </lineage>
</organism>
<keyword evidence="2" id="KW-1185">Reference proteome</keyword>
<evidence type="ECO:0000313" key="2">
    <source>
        <dbReference type="Proteomes" id="UP000032049"/>
    </source>
</evidence>
<dbReference type="EMBL" id="JXRA01000052">
    <property type="protein sequence ID" value="KIO76894.1"/>
    <property type="molecule type" value="Genomic_DNA"/>
</dbReference>
<dbReference type="Proteomes" id="UP000032049">
    <property type="component" value="Unassembled WGS sequence"/>
</dbReference>
<gene>
    <name evidence="1" type="ORF">TH53_12400</name>
</gene>
<reference evidence="1 2" key="1">
    <citation type="submission" date="2015-01" db="EMBL/GenBank/DDBJ databases">
        <title>Draft genome sequence of Pedobacter sp. NL19 isolated from sludge of an effluent treatment pond in an abandoned uranium mine.</title>
        <authorList>
            <person name="Santos T."/>
            <person name="Caetano T."/>
            <person name="Covas C."/>
            <person name="Cruz A."/>
            <person name="Mendo S."/>
        </authorList>
    </citation>
    <scope>NUCLEOTIDE SEQUENCE [LARGE SCALE GENOMIC DNA]</scope>
    <source>
        <strain evidence="1 2">NL19</strain>
    </source>
</reference>